<keyword evidence="1" id="KW-0479">Metal-binding</keyword>
<keyword evidence="4" id="KW-0238">DNA-binding</keyword>
<gene>
    <name evidence="8" type="ORF">Z518_09554</name>
</gene>
<reference evidence="8 9" key="1">
    <citation type="submission" date="2015-01" db="EMBL/GenBank/DDBJ databases">
        <title>The Genome Sequence of Rhinocladiella mackenzie CBS 650.93.</title>
        <authorList>
            <consortium name="The Broad Institute Genomics Platform"/>
            <person name="Cuomo C."/>
            <person name="de Hoog S."/>
            <person name="Gorbushina A."/>
            <person name="Stielow B."/>
            <person name="Teixiera M."/>
            <person name="Abouelleil A."/>
            <person name="Chapman S.B."/>
            <person name="Priest M."/>
            <person name="Young S.K."/>
            <person name="Wortman J."/>
            <person name="Nusbaum C."/>
            <person name="Birren B."/>
        </authorList>
    </citation>
    <scope>NUCLEOTIDE SEQUENCE [LARGE SCALE GENOMIC DNA]</scope>
    <source>
        <strain evidence="8 9">CBS 650.93</strain>
    </source>
</reference>
<dbReference type="PANTHER" id="PTHR36206">
    <property type="entry name" value="ASPERCRYPTIN BIOSYNTHESIS CLUSTER-SPECIFIC TRANSCRIPTION REGULATOR ATNN-RELATED"/>
    <property type="match status" value="1"/>
</dbReference>
<protein>
    <recommendedName>
        <fullName evidence="7">Zn(2)-C6 fungal-type domain-containing protein</fullName>
    </recommendedName>
</protein>
<proteinExistence type="predicted"/>
<evidence type="ECO:0000256" key="1">
    <source>
        <dbReference type="ARBA" id="ARBA00022723"/>
    </source>
</evidence>
<dbReference type="RefSeq" id="XP_013268963.1">
    <property type="nucleotide sequence ID" value="XM_013413509.1"/>
</dbReference>
<evidence type="ECO:0000256" key="5">
    <source>
        <dbReference type="ARBA" id="ARBA00023163"/>
    </source>
</evidence>
<dbReference type="GO" id="GO:0003677">
    <property type="term" value="F:DNA binding"/>
    <property type="evidence" value="ECO:0007669"/>
    <property type="project" value="UniProtKB-KW"/>
</dbReference>
<evidence type="ECO:0000256" key="4">
    <source>
        <dbReference type="ARBA" id="ARBA00023125"/>
    </source>
</evidence>
<dbReference type="PANTHER" id="PTHR36206:SF12">
    <property type="entry name" value="ASPERCRYPTIN BIOSYNTHESIS CLUSTER-SPECIFIC TRANSCRIPTION REGULATOR ATNN-RELATED"/>
    <property type="match status" value="1"/>
</dbReference>
<dbReference type="OrthoDB" id="2593732at2759"/>
<dbReference type="Proteomes" id="UP000053617">
    <property type="component" value="Unassembled WGS sequence"/>
</dbReference>
<dbReference type="GO" id="GO:0008270">
    <property type="term" value="F:zinc ion binding"/>
    <property type="evidence" value="ECO:0007669"/>
    <property type="project" value="InterPro"/>
</dbReference>
<keyword evidence="5" id="KW-0804">Transcription</keyword>
<evidence type="ECO:0000256" key="3">
    <source>
        <dbReference type="ARBA" id="ARBA00023015"/>
    </source>
</evidence>
<dbReference type="GO" id="GO:0000981">
    <property type="term" value="F:DNA-binding transcription factor activity, RNA polymerase II-specific"/>
    <property type="evidence" value="ECO:0007669"/>
    <property type="project" value="InterPro"/>
</dbReference>
<evidence type="ECO:0000313" key="8">
    <source>
        <dbReference type="EMBL" id="KIX01827.1"/>
    </source>
</evidence>
<dbReference type="VEuPathDB" id="FungiDB:Z518_09554"/>
<feature type="domain" description="Zn(2)-C6 fungal-type" evidence="7">
    <location>
        <begin position="26"/>
        <end position="54"/>
    </location>
</feature>
<dbReference type="PROSITE" id="PS00463">
    <property type="entry name" value="ZN2_CY6_FUNGAL_1"/>
    <property type="match status" value="1"/>
</dbReference>
<dbReference type="SMART" id="SM00066">
    <property type="entry name" value="GAL4"/>
    <property type="match status" value="1"/>
</dbReference>
<keyword evidence="2" id="KW-0862">Zinc</keyword>
<dbReference type="InterPro" id="IPR001138">
    <property type="entry name" value="Zn2Cys6_DnaBD"/>
</dbReference>
<sequence>MQQSIKSKSITKRGRVKRKHTKVTTGCLTCKSRHLKCDEGEPNCLKCTRSGRQCEGYVRRKAWIFKPSHSSSTDSVPGAGPLLKSLSADLGKTTLEQRAYQYFFHVAAPLIASHTFTSTAQEFWRYHALQYTHSVTAVRHLALAIAARQEADGLSSTHLSHFATRHCTKALSILNASQGNTSTDTLLICCALLSVYENLDPVAPTAESLSHIIPGLRILNGNVTQSHHNHNYALIAISTMFKQVETVISTFKTPSFILGGRTISPEARTAPSLPDEFDSRTAIQQAFYEIYRWRFIYSLSHQAWTATCSGFRQVLNLMLTWHGLVRKYISALNPHQSSVEIQLTKALLVQFRLLYTALHFSVRDDLPEHQHNRPTFVDLSRPDKIYLYLPVEAGLDVREQDWRSTVGDGGRQPRIYPEARILQLPDRQGYIQLIMRGASIRLGLDKMSSNTKRG</sequence>
<name>A0A0D2FIG9_9EURO</name>
<dbReference type="PROSITE" id="PS50048">
    <property type="entry name" value="ZN2_CY6_FUNGAL_2"/>
    <property type="match status" value="1"/>
</dbReference>
<dbReference type="EMBL" id="KN847481">
    <property type="protein sequence ID" value="KIX01827.1"/>
    <property type="molecule type" value="Genomic_DNA"/>
</dbReference>
<organism evidence="8 9">
    <name type="scientific">Rhinocladiella mackenziei CBS 650.93</name>
    <dbReference type="NCBI Taxonomy" id="1442369"/>
    <lineage>
        <taxon>Eukaryota</taxon>
        <taxon>Fungi</taxon>
        <taxon>Dikarya</taxon>
        <taxon>Ascomycota</taxon>
        <taxon>Pezizomycotina</taxon>
        <taxon>Eurotiomycetes</taxon>
        <taxon>Chaetothyriomycetidae</taxon>
        <taxon>Chaetothyriales</taxon>
        <taxon>Herpotrichiellaceae</taxon>
        <taxon>Rhinocladiella</taxon>
    </lineage>
</organism>
<evidence type="ECO:0000256" key="6">
    <source>
        <dbReference type="ARBA" id="ARBA00023242"/>
    </source>
</evidence>
<dbReference type="Gene3D" id="4.10.240.10">
    <property type="entry name" value="Zn(2)-C6 fungal-type DNA-binding domain"/>
    <property type="match status" value="1"/>
</dbReference>
<evidence type="ECO:0000256" key="2">
    <source>
        <dbReference type="ARBA" id="ARBA00022833"/>
    </source>
</evidence>
<evidence type="ECO:0000313" key="9">
    <source>
        <dbReference type="Proteomes" id="UP000053617"/>
    </source>
</evidence>
<keyword evidence="3" id="KW-0805">Transcription regulation</keyword>
<dbReference type="AlphaFoldDB" id="A0A0D2FIG9"/>
<keyword evidence="9" id="KW-1185">Reference proteome</keyword>
<evidence type="ECO:0000259" key="7">
    <source>
        <dbReference type="PROSITE" id="PS50048"/>
    </source>
</evidence>
<dbReference type="InterPro" id="IPR052360">
    <property type="entry name" value="Transcr_Regulatory_Proteins"/>
</dbReference>
<accession>A0A0D2FIG9</accession>
<dbReference type="GeneID" id="25297625"/>
<keyword evidence="6" id="KW-0539">Nucleus</keyword>
<dbReference type="SUPFAM" id="SSF57701">
    <property type="entry name" value="Zn2/Cys6 DNA-binding domain"/>
    <property type="match status" value="1"/>
</dbReference>
<dbReference type="CDD" id="cd00067">
    <property type="entry name" value="GAL4"/>
    <property type="match status" value="1"/>
</dbReference>
<dbReference type="HOGENOM" id="CLU_602892_0_0_1"/>
<dbReference type="Pfam" id="PF00172">
    <property type="entry name" value="Zn_clus"/>
    <property type="match status" value="1"/>
</dbReference>
<dbReference type="STRING" id="1442369.A0A0D2FIG9"/>
<dbReference type="InterPro" id="IPR036864">
    <property type="entry name" value="Zn2-C6_fun-type_DNA-bd_sf"/>
</dbReference>